<organism evidence="2 3">
    <name type="scientific">Rhodopirellula islandica</name>
    <dbReference type="NCBI Taxonomy" id="595434"/>
    <lineage>
        <taxon>Bacteria</taxon>
        <taxon>Pseudomonadati</taxon>
        <taxon>Planctomycetota</taxon>
        <taxon>Planctomycetia</taxon>
        <taxon>Pirellulales</taxon>
        <taxon>Pirellulaceae</taxon>
        <taxon>Rhodopirellula</taxon>
    </lineage>
</organism>
<gene>
    <name evidence="2" type="ORF">RISK_000980</name>
</gene>
<sequence length="39" mass="4197">MKLVFAATQNGSSQVKEGGPRVYGRQQSAESSKVVDSIR</sequence>
<dbReference type="PATRIC" id="fig|595434.4.peg.940"/>
<reference evidence="2" key="1">
    <citation type="submission" date="2015-05" db="EMBL/GenBank/DDBJ databases">
        <title>Permanent draft genome of Rhodopirellula islandicus K833.</title>
        <authorList>
            <person name="Kizina J."/>
            <person name="Richter M."/>
            <person name="Glockner F.O."/>
            <person name="Harder J."/>
        </authorList>
    </citation>
    <scope>NUCLEOTIDE SEQUENCE [LARGE SCALE GENOMIC DNA]</scope>
    <source>
        <strain evidence="2">K833</strain>
    </source>
</reference>
<feature type="region of interest" description="Disordered" evidence="1">
    <location>
        <begin position="1"/>
        <end position="39"/>
    </location>
</feature>
<accession>A0A0J1ENW0</accession>
<dbReference type="Proteomes" id="UP000036367">
    <property type="component" value="Unassembled WGS sequence"/>
</dbReference>
<evidence type="ECO:0000313" key="3">
    <source>
        <dbReference type="Proteomes" id="UP000036367"/>
    </source>
</evidence>
<name>A0A0J1ENW0_RHOIS</name>
<comment type="caution">
    <text evidence="2">The sequence shown here is derived from an EMBL/GenBank/DDBJ whole genome shotgun (WGS) entry which is preliminary data.</text>
</comment>
<keyword evidence="3" id="KW-1185">Reference proteome</keyword>
<proteinExistence type="predicted"/>
<protein>
    <submittedName>
        <fullName evidence="2">Uncharacterized protein</fullName>
    </submittedName>
</protein>
<dbReference type="AlphaFoldDB" id="A0A0J1ENW0"/>
<dbReference type="EMBL" id="LECT01000007">
    <property type="protein sequence ID" value="KLU07179.1"/>
    <property type="molecule type" value="Genomic_DNA"/>
</dbReference>
<evidence type="ECO:0000313" key="2">
    <source>
        <dbReference type="EMBL" id="KLU07179.1"/>
    </source>
</evidence>
<dbReference type="STRING" id="595434.RISK_000980"/>
<evidence type="ECO:0000256" key="1">
    <source>
        <dbReference type="SAM" id="MobiDB-lite"/>
    </source>
</evidence>